<protein>
    <submittedName>
        <fullName evidence="1">Uncharacterized protein</fullName>
    </submittedName>
</protein>
<reference evidence="1 2" key="1">
    <citation type="submission" date="2022-05" db="EMBL/GenBank/DDBJ databases">
        <authorList>
            <consortium name="Genoscope - CEA"/>
            <person name="William W."/>
        </authorList>
    </citation>
    <scope>NUCLEOTIDE SEQUENCE [LARGE SCALE GENOMIC DNA]</scope>
</reference>
<comment type="caution">
    <text evidence="1">The sequence shown here is derived from an EMBL/GenBank/DDBJ whole genome shotgun (WGS) entry which is preliminary data.</text>
</comment>
<dbReference type="Proteomes" id="UP001159405">
    <property type="component" value="Unassembled WGS sequence"/>
</dbReference>
<keyword evidence="2" id="KW-1185">Reference proteome</keyword>
<feature type="non-terminal residue" evidence="1">
    <location>
        <position position="1"/>
    </location>
</feature>
<evidence type="ECO:0000313" key="1">
    <source>
        <dbReference type="EMBL" id="CAH3185640.1"/>
    </source>
</evidence>
<gene>
    <name evidence="1" type="ORF">PLOB_00033068</name>
</gene>
<organism evidence="1 2">
    <name type="scientific">Porites lobata</name>
    <dbReference type="NCBI Taxonomy" id="104759"/>
    <lineage>
        <taxon>Eukaryota</taxon>
        <taxon>Metazoa</taxon>
        <taxon>Cnidaria</taxon>
        <taxon>Anthozoa</taxon>
        <taxon>Hexacorallia</taxon>
        <taxon>Scleractinia</taxon>
        <taxon>Fungiina</taxon>
        <taxon>Poritidae</taxon>
        <taxon>Porites</taxon>
    </lineage>
</organism>
<dbReference type="InterPro" id="IPR036691">
    <property type="entry name" value="Endo/exonu/phosph_ase_sf"/>
</dbReference>
<sequence>NNCLSLLHLNIRSLHRNLDSLTTLLKNLELRFSFIGITETWLRDSSHHTDISGYNFVHTPRKDRTDGGVQVSVMFCTTELFLLMTIFILNEHSLIFLQVTLQEIKNIIVGVVYRPPNQNCEIL</sequence>
<proteinExistence type="predicted"/>
<dbReference type="Gene3D" id="3.60.10.10">
    <property type="entry name" value="Endonuclease/exonuclease/phosphatase"/>
    <property type="match status" value="1"/>
</dbReference>
<evidence type="ECO:0000313" key="2">
    <source>
        <dbReference type="Proteomes" id="UP001159405"/>
    </source>
</evidence>
<dbReference type="EMBL" id="CALNXK010000436">
    <property type="protein sequence ID" value="CAH3185640.1"/>
    <property type="molecule type" value="Genomic_DNA"/>
</dbReference>
<name>A0ABN8S5T8_9CNID</name>
<accession>A0ABN8S5T8</accession>
<dbReference type="SUPFAM" id="SSF56219">
    <property type="entry name" value="DNase I-like"/>
    <property type="match status" value="1"/>
</dbReference>